<comment type="caution">
    <text evidence="1">The sequence shown here is derived from an EMBL/GenBank/DDBJ whole genome shotgun (WGS) entry which is preliminary data.</text>
</comment>
<dbReference type="GO" id="GO:0016787">
    <property type="term" value="F:hydrolase activity"/>
    <property type="evidence" value="ECO:0007669"/>
    <property type="project" value="UniProtKB-KW"/>
</dbReference>
<keyword evidence="2" id="KW-1185">Reference proteome</keyword>
<name>A0A5C8PRE5_9HYPH</name>
<proteinExistence type="predicted"/>
<evidence type="ECO:0000313" key="1">
    <source>
        <dbReference type="EMBL" id="TXL77217.1"/>
    </source>
</evidence>
<gene>
    <name evidence="1" type="ORF">FHP25_10245</name>
</gene>
<dbReference type="OrthoDB" id="9805176at2"/>
<sequence>MTVREEAMTAPAPNPPMGILERRRIEAEIIKPIYEEMKAAFGEEAARGVLERAVKKAAVEAGRQFAAQAPGGTSIAAFAAIQPLWTQGDALRIEPVAQDEKTLAFNVTRCRYAEMYRAMGLGEIGHLLSCNRDGTFIEGYDSRIKMDRTQTIMQGASHCDFRYRMAEDGKP</sequence>
<organism evidence="1 2">
    <name type="scientific">Vineibacter terrae</name>
    <dbReference type="NCBI Taxonomy" id="2586908"/>
    <lineage>
        <taxon>Bacteria</taxon>
        <taxon>Pseudomonadati</taxon>
        <taxon>Pseudomonadota</taxon>
        <taxon>Alphaproteobacteria</taxon>
        <taxon>Hyphomicrobiales</taxon>
        <taxon>Vineibacter</taxon>
    </lineage>
</organism>
<dbReference type="Proteomes" id="UP000321638">
    <property type="component" value="Unassembled WGS sequence"/>
</dbReference>
<reference evidence="1 2" key="1">
    <citation type="submission" date="2019-06" db="EMBL/GenBank/DDBJ databases">
        <title>New taxonomy in bacterial strain CC-CFT640, isolated from vineyard.</title>
        <authorList>
            <person name="Lin S.-Y."/>
            <person name="Tsai C.-F."/>
            <person name="Young C.-C."/>
        </authorList>
    </citation>
    <scope>NUCLEOTIDE SEQUENCE [LARGE SCALE GENOMIC DNA]</scope>
    <source>
        <strain evidence="1 2">CC-CFT640</strain>
    </source>
</reference>
<protein>
    <submittedName>
        <fullName evidence="1">2-amino-thiazoline-4-carboxylic acid hydrolase</fullName>
    </submittedName>
</protein>
<dbReference type="InterPro" id="IPR026002">
    <property type="entry name" value="ATC_hydrolase-like"/>
</dbReference>
<evidence type="ECO:0000313" key="2">
    <source>
        <dbReference type="Proteomes" id="UP000321638"/>
    </source>
</evidence>
<dbReference type="AlphaFoldDB" id="A0A5C8PRE5"/>
<keyword evidence="1" id="KW-0378">Hydrolase</keyword>
<dbReference type="EMBL" id="VDUZ01000009">
    <property type="protein sequence ID" value="TXL77217.1"/>
    <property type="molecule type" value="Genomic_DNA"/>
</dbReference>
<dbReference type="Pfam" id="PF14196">
    <property type="entry name" value="ATC_hydrolase"/>
    <property type="match status" value="1"/>
</dbReference>
<accession>A0A5C8PRE5</accession>